<dbReference type="GO" id="GO:0007095">
    <property type="term" value="P:mitotic G2 DNA damage checkpoint signaling"/>
    <property type="evidence" value="ECO:0007669"/>
    <property type="project" value="TreeGrafter"/>
</dbReference>
<feature type="compositionally biased region" description="Low complexity" evidence="9">
    <location>
        <begin position="505"/>
        <end position="522"/>
    </location>
</feature>
<dbReference type="InterPro" id="IPR011009">
    <property type="entry name" value="Kinase-like_dom_sf"/>
</dbReference>
<comment type="caution">
    <text evidence="11">The sequence shown here is derived from an EMBL/GenBank/DDBJ whole genome shotgun (WGS) entry which is preliminary data.</text>
</comment>
<dbReference type="GO" id="GO:0035861">
    <property type="term" value="C:site of double-strand break"/>
    <property type="evidence" value="ECO:0007669"/>
    <property type="project" value="TreeGrafter"/>
</dbReference>
<feature type="compositionally biased region" description="Polar residues" evidence="9">
    <location>
        <begin position="536"/>
        <end position="545"/>
    </location>
</feature>
<keyword evidence="6" id="KW-0067">ATP-binding</keyword>
<evidence type="ECO:0000256" key="9">
    <source>
        <dbReference type="SAM" id="MobiDB-lite"/>
    </source>
</evidence>
<dbReference type="OrthoDB" id="539158at2759"/>
<dbReference type="FunFam" id="1.10.510.10:FF:000301">
    <property type="entry name" value="Serine/threonine-protein kinase Chk1"/>
    <property type="match status" value="1"/>
</dbReference>
<dbReference type="PANTHER" id="PTHR43895:SF32">
    <property type="entry name" value="SERINE_THREONINE-PROTEIN KINASE CHK1"/>
    <property type="match status" value="1"/>
</dbReference>
<gene>
    <name evidence="11" type="ORF">WR25_02765</name>
</gene>
<comment type="catalytic activity">
    <reaction evidence="8">
        <text>L-seryl-[protein] + ATP = O-phospho-L-seryl-[protein] + ADP + H(+)</text>
        <dbReference type="Rhea" id="RHEA:17989"/>
        <dbReference type="Rhea" id="RHEA-COMP:9863"/>
        <dbReference type="Rhea" id="RHEA-COMP:11604"/>
        <dbReference type="ChEBI" id="CHEBI:15378"/>
        <dbReference type="ChEBI" id="CHEBI:29999"/>
        <dbReference type="ChEBI" id="CHEBI:30616"/>
        <dbReference type="ChEBI" id="CHEBI:83421"/>
        <dbReference type="ChEBI" id="CHEBI:456216"/>
        <dbReference type="EC" id="2.7.11.1"/>
    </reaction>
</comment>
<dbReference type="InterPro" id="IPR008271">
    <property type="entry name" value="Ser/Thr_kinase_AS"/>
</dbReference>
<reference evidence="11 12" key="1">
    <citation type="journal article" date="2017" name="Curr. Biol.">
        <title>Genome architecture and evolution of a unichromosomal asexual nematode.</title>
        <authorList>
            <person name="Fradin H."/>
            <person name="Zegar C."/>
            <person name="Gutwein M."/>
            <person name="Lucas J."/>
            <person name="Kovtun M."/>
            <person name="Corcoran D."/>
            <person name="Baugh L.R."/>
            <person name="Kiontke K."/>
            <person name="Gunsalus K."/>
            <person name="Fitch D.H."/>
            <person name="Piano F."/>
        </authorList>
    </citation>
    <scope>NUCLEOTIDE SEQUENCE [LARGE SCALE GENOMIC DNA]</scope>
    <source>
        <strain evidence="11">PF1309</strain>
    </source>
</reference>
<keyword evidence="12" id="KW-1185">Reference proteome</keyword>
<evidence type="ECO:0000256" key="5">
    <source>
        <dbReference type="ARBA" id="ARBA00022777"/>
    </source>
</evidence>
<dbReference type="PROSITE" id="PS00108">
    <property type="entry name" value="PROTEIN_KINASE_ST"/>
    <property type="match status" value="1"/>
</dbReference>
<protein>
    <recommendedName>
        <fullName evidence="1">non-specific serine/threonine protein kinase</fullName>
        <ecNumber evidence="1">2.7.11.1</ecNumber>
    </recommendedName>
</protein>
<evidence type="ECO:0000256" key="3">
    <source>
        <dbReference type="ARBA" id="ARBA00022679"/>
    </source>
</evidence>
<dbReference type="STRING" id="2018661.A0A2A2J2D3"/>
<dbReference type="InterPro" id="IPR000719">
    <property type="entry name" value="Prot_kinase_dom"/>
</dbReference>
<evidence type="ECO:0000256" key="1">
    <source>
        <dbReference type="ARBA" id="ARBA00012513"/>
    </source>
</evidence>
<dbReference type="GO" id="GO:0004674">
    <property type="term" value="F:protein serine/threonine kinase activity"/>
    <property type="evidence" value="ECO:0007669"/>
    <property type="project" value="UniProtKB-KW"/>
</dbReference>
<feature type="region of interest" description="Disordered" evidence="9">
    <location>
        <begin position="487"/>
        <end position="545"/>
    </location>
</feature>
<dbReference type="PANTHER" id="PTHR43895">
    <property type="entry name" value="CALCIUM/CALMODULIN-DEPENDENT PROTEIN KINASE KINASE-RELATED"/>
    <property type="match status" value="1"/>
</dbReference>
<name>A0A2A2J2D3_9BILA</name>
<accession>A0A2A2J2D3</accession>
<dbReference type="Pfam" id="PF00069">
    <property type="entry name" value="Pkinase"/>
    <property type="match status" value="1"/>
</dbReference>
<dbReference type="EC" id="2.7.11.1" evidence="1"/>
<dbReference type="SMART" id="SM00220">
    <property type="entry name" value="S_TKc"/>
    <property type="match status" value="1"/>
</dbReference>
<keyword evidence="5" id="KW-0418">Kinase</keyword>
<keyword evidence="4" id="KW-0547">Nucleotide-binding</keyword>
<dbReference type="SUPFAM" id="SSF56112">
    <property type="entry name" value="Protein kinase-like (PK-like)"/>
    <property type="match status" value="1"/>
</dbReference>
<dbReference type="GO" id="GO:0005634">
    <property type="term" value="C:nucleus"/>
    <property type="evidence" value="ECO:0007669"/>
    <property type="project" value="TreeGrafter"/>
</dbReference>
<dbReference type="Gene3D" id="1.10.510.10">
    <property type="entry name" value="Transferase(Phosphotransferase) domain 1"/>
    <property type="match status" value="1"/>
</dbReference>
<evidence type="ECO:0000259" key="10">
    <source>
        <dbReference type="PROSITE" id="PS50011"/>
    </source>
</evidence>
<dbReference type="GO" id="GO:0005737">
    <property type="term" value="C:cytoplasm"/>
    <property type="evidence" value="ECO:0007669"/>
    <property type="project" value="TreeGrafter"/>
</dbReference>
<comment type="catalytic activity">
    <reaction evidence="7">
        <text>L-threonyl-[protein] + ATP = O-phospho-L-threonyl-[protein] + ADP + H(+)</text>
        <dbReference type="Rhea" id="RHEA:46608"/>
        <dbReference type="Rhea" id="RHEA-COMP:11060"/>
        <dbReference type="Rhea" id="RHEA-COMP:11605"/>
        <dbReference type="ChEBI" id="CHEBI:15378"/>
        <dbReference type="ChEBI" id="CHEBI:30013"/>
        <dbReference type="ChEBI" id="CHEBI:30616"/>
        <dbReference type="ChEBI" id="CHEBI:61977"/>
        <dbReference type="ChEBI" id="CHEBI:456216"/>
        <dbReference type="EC" id="2.7.11.1"/>
    </reaction>
</comment>
<feature type="domain" description="Protein kinase" evidence="10">
    <location>
        <begin position="33"/>
        <end position="297"/>
    </location>
</feature>
<evidence type="ECO:0000256" key="6">
    <source>
        <dbReference type="ARBA" id="ARBA00022840"/>
    </source>
</evidence>
<evidence type="ECO:0000313" key="11">
    <source>
        <dbReference type="EMBL" id="PAV55926.1"/>
    </source>
</evidence>
<sequence>MNKENVLVERHQVAGSAAAGHSKPLASVSFMNYQTVRTLGEGKSTRAFGEVKLIIDTKSSRAVAMKCINLTKCTEENIKAVKKEVLIHRHLGAHPNVLQYIGHRTEDNAKTYLIFLEYADGGELFDQIEPDVGIPPWRAQFYFRQLIDGIEFLHKIGVAHRDIKPENLLLKSNDVLKISDFGMATMFRHDGKERLLEAACGTLPYVAPEVLQGKYKGDIADIWSCGIVLITMLTGELPWDRPDDYSASYMDWLSNTGLDDNPWKKLDVKSLALIRIIVNEKVDCRATIARIRQNPWFIHDYGFRMEKPMANEYSATAAKRRKLNETVSQTHYDSETRAFADACSEMLRVMNNSFSQPGKLEELLIGESQIDFSQKNLDFVQRLSRRMTRFCVNVGLTQIVPRITDAAQSCGYIVKEKITTQLFITFRDTSMAVQIYELAGSDQAPPTLVDFRRSKGDGLVFKRMFIEIKKKLKDLISKSGDTWLMDKGLTYSQTPPHEMMDTDQGDSNGSNSGSGSDDVVSESSRDTILPPLEFTASVSDDASNQ</sequence>
<dbReference type="AlphaFoldDB" id="A0A2A2J2D3"/>
<organism evidence="11 12">
    <name type="scientific">Diploscapter pachys</name>
    <dbReference type="NCBI Taxonomy" id="2018661"/>
    <lineage>
        <taxon>Eukaryota</taxon>
        <taxon>Metazoa</taxon>
        <taxon>Ecdysozoa</taxon>
        <taxon>Nematoda</taxon>
        <taxon>Chromadorea</taxon>
        <taxon>Rhabditida</taxon>
        <taxon>Rhabditina</taxon>
        <taxon>Rhabditomorpha</taxon>
        <taxon>Rhabditoidea</taxon>
        <taxon>Rhabditidae</taxon>
        <taxon>Diploscapter</taxon>
    </lineage>
</organism>
<dbReference type="EMBL" id="LIAE01010740">
    <property type="protein sequence ID" value="PAV55926.1"/>
    <property type="molecule type" value="Genomic_DNA"/>
</dbReference>
<dbReference type="PROSITE" id="PS50011">
    <property type="entry name" value="PROTEIN_KINASE_DOM"/>
    <property type="match status" value="1"/>
</dbReference>
<evidence type="ECO:0000256" key="7">
    <source>
        <dbReference type="ARBA" id="ARBA00047899"/>
    </source>
</evidence>
<dbReference type="GO" id="GO:0005524">
    <property type="term" value="F:ATP binding"/>
    <property type="evidence" value="ECO:0007669"/>
    <property type="project" value="UniProtKB-KW"/>
</dbReference>
<evidence type="ECO:0000256" key="2">
    <source>
        <dbReference type="ARBA" id="ARBA00022527"/>
    </source>
</evidence>
<keyword evidence="2" id="KW-0723">Serine/threonine-protein kinase</keyword>
<proteinExistence type="predicted"/>
<keyword evidence="3" id="KW-0808">Transferase</keyword>
<evidence type="ECO:0000256" key="4">
    <source>
        <dbReference type="ARBA" id="ARBA00022741"/>
    </source>
</evidence>
<dbReference type="Proteomes" id="UP000218231">
    <property type="component" value="Unassembled WGS sequence"/>
</dbReference>
<evidence type="ECO:0000313" key="12">
    <source>
        <dbReference type="Proteomes" id="UP000218231"/>
    </source>
</evidence>
<evidence type="ECO:0000256" key="8">
    <source>
        <dbReference type="ARBA" id="ARBA00048679"/>
    </source>
</evidence>
<dbReference type="Gene3D" id="3.30.310.80">
    <property type="entry name" value="Kinase associated domain 1, KA1"/>
    <property type="match status" value="1"/>
</dbReference>